<dbReference type="EnsemblMetazoa" id="ACUA022641-RA">
    <property type="protein sequence ID" value="ACUA022641-PA"/>
    <property type="gene ID" value="ACUA022641"/>
</dbReference>
<name>A0A182MNP3_9DIPT</name>
<sequence>MSSTNSQGSEMTDAVGVGEGEPVQSVAQQSPNGTAFVDRSRITAPIRIAHDQIILAREIARKYTLIVLVVAQLQARATVERTVKVMRPVGQWIVARFVLERWRVRDGWLKVLLRKIKPALVRLGFAEAVIKLARPKAERGVERELHRSAYVQMAPQPVPEAIVHLQKLYVPVVRFEPVPPG</sequence>
<organism evidence="1 2">
    <name type="scientific">Anopheles culicifacies</name>
    <dbReference type="NCBI Taxonomy" id="139723"/>
    <lineage>
        <taxon>Eukaryota</taxon>
        <taxon>Metazoa</taxon>
        <taxon>Ecdysozoa</taxon>
        <taxon>Arthropoda</taxon>
        <taxon>Hexapoda</taxon>
        <taxon>Insecta</taxon>
        <taxon>Pterygota</taxon>
        <taxon>Neoptera</taxon>
        <taxon>Endopterygota</taxon>
        <taxon>Diptera</taxon>
        <taxon>Nematocera</taxon>
        <taxon>Culicoidea</taxon>
        <taxon>Culicidae</taxon>
        <taxon>Anophelinae</taxon>
        <taxon>Anopheles</taxon>
        <taxon>culicifacies species complex</taxon>
    </lineage>
</organism>
<accession>A0A182MNP3</accession>
<keyword evidence="2" id="KW-1185">Reference proteome</keyword>
<dbReference type="EMBL" id="AXCM01001057">
    <property type="status" value="NOT_ANNOTATED_CDS"/>
    <property type="molecule type" value="Genomic_DNA"/>
</dbReference>
<dbReference type="AlphaFoldDB" id="A0A182MNP3"/>
<dbReference type="EMBL" id="AXCM01001058">
    <property type="status" value="NOT_ANNOTATED_CDS"/>
    <property type="molecule type" value="Genomic_DNA"/>
</dbReference>
<evidence type="ECO:0000313" key="1">
    <source>
        <dbReference type="EnsemblMetazoa" id="ACUA022641-PA"/>
    </source>
</evidence>
<dbReference type="VEuPathDB" id="VectorBase:ACUA022641"/>
<proteinExistence type="predicted"/>
<dbReference type="Proteomes" id="UP000075883">
    <property type="component" value="Unassembled WGS sequence"/>
</dbReference>
<reference evidence="1" key="2">
    <citation type="submission" date="2020-05" db="UniProtKB">
        <authorList>
            <consortium name="EnsemblMetazoa"/>
        </authorList>
    </citation>
    <scope>IDENTIFICATION</scope>
    <source>
        <strain evidence="1">A-37</strain>
    </source>
</reference>
<evidence type="ECO:0000313" key="2">
    <source>
        <dbReference type="Proteomes" id="UP000075883"/>
    </source>
</evidence>
<reference evidence="2" key="1">
    <citation type="submission" date="2013-09" db="EMBL/GenBank/DDBJ databases">
        <title>The Genome Sequence of Anopheles culicifacies species A.</title>
        <authorList>
            <consortium name="The Broad Institute Genomics Platform"/>
            <person name="Neafsey D.E."/>
            <person name="Besansky N."/>
            <person name="Howell P."/>
            <person name="Walton C."/>
            <person name="Young S.K."/>
            <person name="Zeng Q."/>
            <person name="Gargeya S."/>
            <person name="Fitzgerald M."/>
            <person name="Haas B."/>
            <person name="Abouelleil A."/>
            <person name="Allen A.W."/>
            <person name="Alvarado L."/>
            <person name="Arachchi H.M."/>
            <person name="Berlin A.M."/>
            <person name="Chapman S.B."/>
            <person name="Gainer-Dewar J."/>
            <person name="Goldberg J."/>
            <person name="Griggs A."/>
            <person name="Gujja S."/>
            <person name="Hansen M."/>
            <person name="Howarth C."/>
            <person name="Imamovic A."/>
            <person name="Ireland A."/>
            <person name="Larimer J."/>
            <person name="McCowan C."/>
            <person name="Murphy C."/>
            <person name="Pearson M."/>
            <person name="Poon T.W."/>
            <person name="Priest M."/>
            <person name="Roberts A."/>
            <person name="Saif S."/>
            <person name="Shea T."/>
            <person name="Sisk P."/>
            <person name="Sykes S."/>
            <person name="Wortman J."/>
            <person name="Nusbaum C."/>
            <person name="Birren B."/>
        </authorList>
    </citation>
    <scope>NUCLEOTIDE SEQUENCE [LARGE SCALE GENOMIC DNA]</scope>
    <source>
        <strain evidence="2">A-37</strain>
    </source>
</reference>
<protein>
    <submittedName>
        <fullName evidence="1">Uncharacterized protein</fullName>
    </submittedName>
</protein>